<dbReference type="PANTHER" id="PTHR42879">
    <property type="entry name" value="3-OXOACYL-(ACYL-CARRIER-PROTEIN) REDUCTASE"/>
    <property type="match status" value="1"/>
</dbReference>
<accession>A0A9D5JWK1</accession>
<dbReference type="InterPro" id="IPR020904">
    <property type="entry name" value="Sc_DH/Rdtase_CS"/>
</dbReference>
<evidence type="ECO:0000259" key="2">
    <source>
        <dbReference type="SMART" id="SM00822"/>
    </source>
</evidence>
<organism evidence="3 4">
    <name type="scientific">candidate division KSB3 bacterium</name>
    <dbReference type="NCBI Taxonomy" id="2044937"/>
    <lineage>
        <taxon>Bacteria</taxon>
        <taxon>candidate division KSB3</taxon>
    </lineage>
</organism>
<dbReference type="InterPro" id="IPR036291">
    <property type="entry name" value="NAD(P)-bd_dom_sf"/>
</dbReference>
<dbReference type="Pfam" id="PF13561">
    <property type="entry name" value="adh_short_C2"/>
    <property type="match status" value="1"/>
</dbReference>
<reference evidence="3" key="1">
    <citation type="submission" date="2019-11" db="EMBL/GenBank/DDBJ databases">
        <title>Microbial mats filling the niche in hypersaline microbial mats.</title>
        <authorList>
            <person name="Wong H.L."/>
            <person name="Macleod F.I."/>
            <person name="White R.A. III"/>
            <person name="Burns B.P."/>
        </authorList>
    </citation>
    <scope>NUCLEOTIDE SEQUENCE</scope>
    <source>
        <strain evidence="3">Rbin_158</strain>
    </source>
</reference>
<sequence length="260" mass="28385">MAKDQLTGRIYIVTGGTQGLGKGIALHLAEKGAEGIIICGRNTQNGEASAKEIQQAGCTCEYVQADLTQEADCRHVVRRCDETFGRVHGLVNAAGITDRGSLEDTTAEAWDRMFHTNVRAPFLLTQDVVNIMRREKIGGSIVNIISDTSHGGPPYIMAYSASKGALATLTKNIANALRWEKIRVNGINMGWTYTPHEDMVQKGMGKGDNWLQEAEAQQPFGRLLRPLDIAYLTAYLLSDQAEMMTGAVIDCNQNVIGAWD</sequence>
<evidence type="ECO:0000313" key="3">
    <source>
        <dbReference type="EMBL" id="MBD3325465.1"/>
    </source>
</evidence>
<evidence type="ECO:0000256" key="1">
    <source>
        <dbReference type="ARBA" id="ARBA00006484"/>
    </source>
</evidence>
<comment type="caution">
    <text evidence="3">The sequence shown here is derived from an EMBL/GenBank/DDBJ whole genome shotgun (WGS) entry which is preliminary data.</text>
</comment>
<dbReference type="GO" id="GO:0032787">
    <property type="term" value="P:monocarboxylic acid metabolic process"/>
    <property type="evidence" value="ECO:0007669"/>
    <property type="project" value="UniProtKB-ARBA"/>
</dbReference>
<comment type="similarity">
    <text evidence="1">Belongs to the short-chain dehydrogenases/reductases (SDR) family.</text>
</comment>
<proteinExistence type="inferred from homology"/>
<dbReference type="Gene3D" id="3.40.50.720">
    <property type="entry name" value="NAD(P)-binding Rossmann-like Domain"/>
    <property type="match status" value="1"/>
</dbReference>
<feature type="domain" description="Ketoreductase" evidence="2">
    <location>
        <begin position="9"/>
        <end position="165"/>
    </location>
</feature>
<dbReference type="InterPro" id="IPR002347">
    <property type="entry name" value="SDR_fam"/>
</dbReference>
<dbReference type="SMART" id="SM00822">
    <property type="entry name" value="PKS_KR"/>
    <property type="match status" value="1"/>
</dbReference>
<dbReference type="InterPro" id="IPR050259">
    <property type="entry name" value="SDR"/>
</dbReference>
<dbReference type="PRINTS" id="PR00080">
    <property type="entry name" value="SDRFAMILY"/>
</dbReference>
<dbReference type="NCBIfam" id="NF004847">
    <property type="entry name" value="PRK06198.1"/>
    <property type="match status" value="1"/>
</dbReference>
<name>A0A9D5JWK1_9BACT</name>
<dbReference type="EMBL" id="WJJP01000416">
    <property type="protein sequence ID" value="MBD3325465.1"/>
    <property type="molecule type" value="Genomic_DNA"/>
</dbReference>
<dbReference type="FunFam" id="3.40.50.720:FF:000084">
    <property type="entry name" value="Short-chain dehydrogenase reductase"/>
    <property type="match status" value="1"/>
</dbReference>
<dbReference type="Proteomes" id="UP000649604">
    <property type="component" value="Unassembled WGS sequence"/>
</dbReference>
<dbReference type="PANTHER" id="PTHR42879:SF2">
    <property type="entry name" value="3-OXOACYL-[ACYL-CARRIER-PROTEIN] REDUCTASE FABG"/>
    <property type="match status" value="1"/>
</dbReference>
<dbReference type="InterPro" id="IPR057326">
    <property type="entry name" value="KR_dom"/>
</dbReference>
<dbReference type="PROSITE" id="PS00061">
    <property type="entry name" value="ADH_SHORT"/>
    <property type="match status" value="1"/>
</dbReference>
<dbReference type="SUPFAM" id="SSF51735">
    <property type="entry name" value="NAD(P)-binding Rossmann-fold domains"/>
    <property type="match status" value="1"/>
</dbReference>
<dbReference type="AlphaFoldDB" id="A0A9D5JWK1"/>
<dbReference type="CDD" id="cd05233">
    <property type="entry name" value="SDR_c"/>
    <property type="match status" value="1"/>
</dbReference>
<protein>
    <submittedName>
        <fullName evidence="3">SDR family oxidoreductase</fullName>
    </submittedName>
</protein>
<dbReference type="PRINTS" id="PR00081">
    <property type="entry name" value="GDHRDH"/>
</dbReference>
<evidence type="ECO:0000313" key="4">
    <source>
        <dbReference type="Proteomes" id="UP000649604"/>
    </source>
</evidence>
<gene>
    <name evidence="3" type="ORF">GF339_12815</name>
</gene>